<keyword evidence="1" id="KW-0812">Transmembrane</keyword>
<comment type="caution">
    <text evidence="2">The sequence shown here is derived from an EMBL/GenBank/DDBJ whole genome shotgun (WGS) entry which is preliminary data.</text>
</comment>
<feature type="transmembrane region" description="Helical" evidence="1">
    <location>
        <begin position="15"/>
        <end position="37"/>
    </location>
</feature>
<dbReference type="Proteomes" id="UP000597877">
    <property type="component" value="Unassembled WGS sequence"/>
</dbReference>
<proteinExistence type="predicted"/>
<evidence type="ECO:0000313" key="3">
    <source>
        <dbReference type="Proteomes" id="UP000597877"/>
    </source>
</evidence>
<sequence length="145" mass="16266">MGKSPKFMVFHLKELIYTVVFVLLGIVLVISLIFMFCNRNSDEKKEKSSSGQYEAGVYTSCVTLNGNPMEVTVTLDSNHINSITVDNISDAITTMYPLVEPAFEDISKQIVDTQSVDNIKFSEESQYTYSLLYNAIVDTINKGKK</sequence>
<dbReference type="RefSeq" id="WP_021953174.1">
    <property type="nucleotide sequence ID" value="NZ_JACOOZ010000005.1"/>
</dbReference>
<gene>
    <name evidence="2" type="ORF">H8S00_07970</name>
</gene>
<organism evidence="2 3">
    <name type="scientific">Eubacterium segne</name>
    <dbReference type="NCBI Taxonomy" id="2763045"/>
    <lineage>
        <taxon>Bacteria</taxon>
        <taxon>Bacillati</taxon>
        <taxon>Bacillota</taxon>
        <taxon>Clostridia</taxon>
        <taxon>Eubacteriales</taxon>
        <taxon>Eubacteriaceae</taxon>
        <taxon>Eubacterium</taxon>
    </lineage>
</organism>
<evidence type="ECO:0000313" key="2">
    <source>
        <dbReference type="EMBL" id="MBC5667913.1"/>
    </source>
</evidence>
<evidence type="ECO:0000256" key="1">
    <source>
        <dbReference type="SAM" id="Phobius"/>
    </source>
</evidence>
<dbReference type="EMBL" id="JACOOZ010000005">
    <property type="protein sequence ID" value="MBC5667913.1"/>
    <property type="molecule type" value="Genomic_DNA"/>
</dbReference>
<reference evidence="2 3" key="1">
    <citation type="submission" date="2020-08" db="EMBL/GenBank/DDBJ databases">
        <title>Genome public.</title>
        <authorList>
            <person name="Liu C."/>
            <person name="Sun Q."/>
        </authorList>
    </citation>
    <scope>NUCLEOTIDE SEQUENCE [LARGE SCALE GENOMIC DNA]</scope>
    <source>
        <strain evidence="2 3">BX4</strain>
    </source>
</reference>
<keyword evidence="1" id="KW-1133">Transmembrane helix</keyword>
<keyword evidence="1" id="KW-0472">Membrane</keyword>
<keyword evidence="3" id="KW-1185">Reference proteome</keyword>
<evidence type="ECO:0008006" key="4">
    <source>
        <dbReference type="Google" id="ProtNLM"/>
    </source>
</evidence>
<name>A0ABR7F2S0_9FIRM</name>
<accession>A0ABR7F2S0</accession>
<protein>
    <recommendedName>
        <fullName evidence="4">FMN-binding domain-containing protein</fullName>
    </recommendedName>
</protein>